<dbReference type="AlphaFoldDB" id="A0A1V2ULE9"/>
<proteinExistence type="predicted"/>
<evidence type="ECO:0000256" key="1">
    <source>
        <dbReference type="SAM" id="SignalP"/>
    </source>
</evidence>
<feature type="chain" id="PRO_5036027481" evidence="1">
    <location>
        <begin position="28"/>
        <end position="171"/>
    </location>
</feature>
<reference evidence="2 5" key="2">
    <citation type="submission" date="2020-04" db="EMBL/GenBank/DDBJ databases">
        <authorList>
            <person name="Abaymova A."/>
            <person name="Teymurazov M."/>
            <person name="Tazyna O."/>
            <person name="Chatushin Y."/>
            <person name="Svetoch E."/>
            <person name="Pereligyn V."/>
            <person name="Pohylenko V."/>
            <person name="Platonov M."/>
            <person name="Kartsev N."/>
            <person name="Skryabin Y."/>
            <person name="Sizova A."/>
            <person name="Solomentsev V."/>
            <person name="Kislichkina A."/>
            <person name="Bogun A."/>
        </authorList>
    </citation>
    <scope>NUCLEOTIDE SEQUENCE [LARGE SCALE GENOMIC DNA]</scope>
    <source>
        <strain evidence="2">SCPM-O-B-8398</strain>
        <strain evidence="5">SCPM-O-B-8398 (E28)</strain>
    </source>
</reference>
<sequence length="171" mass="18264">MKKKITVLVLSPCMLLSTLVPSSVACAEEFIDESTVVETVHTPEMPPGVYAEVHEDGSISVVKTDPMLKANVSRWGSSIYTNVAVSTGVATNAINTAFYSGIGSVLGIFGVVPLWALQGLLNAVGWTQMGSKPGASVAKLWDKNKNGWIGFYFQRGYDAAGKEVATRYSTL</sequence>
<dbReference type="EMBL" id="MSTR01000002">
    <property type="protein sequence ID" value="ONN44231.1"/>
    <property type="molecule type" value="Genomic_DNA"/>
</dbReference>
<keyword evidence="1" id="KW-0732">Signal</keyword>
<dbReference type="EMBL" id="JABCAG010000011">
    <property type="protein sequence ID" value="NMP57936.1"/>
    <property type="molecule type" value="Genomic_DNA"/>
</dbReference>
<dbReference type="Proteomes" id="UP000189299">
    <property type="component" value="Unassembled WGS sequence"/>
</dbReference>
<evidence type="ECO:0000313" key="3">
    <source>
        <dbReference type="EMBL" id="ONN44231.1"/>
    </source>
</evidence>
<accession>A0A1V2ULE9</accession>
<protein>
    <submittedName>
        <fullName evidence="3">Uncharacterized protein</fullName>
    </submittedName>
</protein>
<organism evidence="3 4">
    <name type="scientific">Enterococcus mundtii</name>
    <dbReference type="NCBI Taxonomy" id="53346"/>
    <lineage>
        <taxon>Bacteria</taxon>
        <taxon>Bacillati</taxon>
        <taxon>Bacillota</taxon>
        <taxon>Bacilli</taxon>
        <taxon>Lactobacillales</taxon>
        <taxon>Enterococcaceae</taxon>
        <taxon>Enterococcus</taxon>
    </lineage>
</organism>
<comment type="caution">
    <text evidence="3">The sequence shown here is derived from an EMBL/GenBank/DDBJ whole genome shotgun (WGS) entry which is preliminary data.</text>
</comment>
<feature type="signal peptide" evidence="1">
    <location>
        <begin position="1"/>
        <end position="27"/>
    </location>
</feature>
<gene>
    <name evidence="3" type="ORF">BTN92_02070</name>
    <name evidence="2" type="ORF">HI921_05550</name>
</gene>
<dbReference type="Proteomes" id="UP000557857">
    <property type="component" value="Unassembled WGS sequence"/>
</dbReference>
<dbReference type="OrthoDB" id="2195027at2"/>
<dbReference type="RefSeq" id="WP_062805796.1">
    <property type="nucleotide sequence ID" value="NZ_BQWJ01000002.1"/>
</dbReference>
<evidence type="ECO:0000313" key="2">
    <source>
        <dbReference type="EMBL" id="NMP57936.1"/>
    </source>
</evidence>
<name>A0A1V2ULE9_ENTMU</name>
<reference evidence="3 4" key="1">
    <citation type="submission" date="2016-12" db="EMBL/GenBank/DDBJ databases">
        <authorList>
            <person name="Song W.-J."/>
            <person name="Kurnit D.M."/>
        </authorList>
    </citation>
    <scope>NUCLEOTIDE SEQUENCE [LARGE SCALE GENOMIC DNA]</scope>
    <source>
        <strain evidence="3 4">CGB1038-1_S1</strain>
    </source>
</reference>
<dbReference type="PROSITE" id="PS51257">
    <property type="entry name" value="PROKAR_LIPOPROTEIN"/>
    <property type="match status" value="1"/>
</dbReference>
<evidence type="ECO:0000313" key="4">
    <source>
        <dbReference type="Proteomes" id="UP000189299"/>
    </source>
</evidence>
<evidence type="ECO:0000313" key="5">
    <source>
        <dbReference type="Proteomes" id="UP000557857"/>
    </source>
</evidence>